<protein>
    <submittedName>
        <fullName evidence="2">Putative membrane protein</fullName>
    </submittedName>
</protein>
<dbReference type="STRING" id="1561003.Ark11_0342"/>
<dbReference type="Proteomes" id="UP000198651">
    <property type="component" value="Chromosome I"/>
</dbReference>
<keyword evidence="1" id="KW-0472">Membrane</keyword>
<evidence type="ECO:0000256" key="1">
    <source>
        <dbReference type="SAM" id="Phobius"/>
    </source>
</evidence>
<evidence type="ECO:0000313" key="3">
    <source>
        <dbReference type="Proteomes" id="UP000198651"/>
    </source>
</evidence>
<keyword evidence="1" id="KW-1133">Transmembrane helix</keyword>
<keyword evidence="3" id="KW-1185">Reference proteome</keyword>
<gene>
    <name evidence="2" type="ORF">Ark11_0342</name>
</gene>
<name>A0A0S4M2I8_9BURK</name>
<evidence type="ECO:0000313" key="2">
    <source>
        <dbReference type="EMBL" id="CUT17196.1"/>
    </source>
</evidence>
<organism evidence="2 3">
    <name type="scientific">Candidatus Ichthyocystis hellenicum</name>
    <dbReference type="NCBI Taxonomy" id="1561003"/>
    <lineage>
        <taxon>Bacteria</taxon>
        <taxon>Pseudomonadati</taxon>
        <taxon>Pseudomonadota</taxon>
        <taxon>Betaproteobacteria</taxon>
        <taxon>Burkholderiales</taxon>
        <taxon>Candidatus Ichthyocystis</taxon>
    </lineage>
</organism>
<dbReference type="AlphaFoldDB" id="A0A0S4M2I8"/>
<proteinExistence type="predicted"/>
<accession>A0A0S4M2I8</accession>
<keyword evidence="1" id="KW-0812">Transmembrane</keyword>
<reference evidence="3" key="1">
    <citation type="submission" date="2015-11" db="EMBL/GenBank/DDBJ databases">
        <authorList>
            <person name="Seth-Smith H.M.B."/>
        </authorList>
    </citation>
    <scope>NUCLEOTIDE SEQUENCE [LARGE SCALE GENOMIC DNA]</scope>
    <source>
        <strain evidence="3">2013Ark11</strain>
    </source>
</reference>
<feature type="transmembrane region" description="Helical" evidence="1">
    <location>
        <begin position="24"/>
        <end position="50"/>
    </location>
</feature>
<sequence>MMALFLLGIASRFCGGLEDGSEGWLGTFCMACPLLSILLLGVVAGFIFSAEEVVYSALR</sequence>
<dbReference type="EMBL" id="LN906597">
    <property type="protein sequence ID" value="CUT17196.1"/>
    <property type="molecule type" value="Genomic_DNA"/>
</dbReference>